<dbReference type="EMBL" id="PEDP01000293">
    <property type="protein sequence ID" value="POS86593.1"/>
    <property type="molecule type" value="Genomic_DNA"/>
</dbReference>
<name>A0A2S4PX40_9PEZI</name>
<organism evidence="1 2">
    <name type="scientific">Erysiphe pulchra</name>
    <dbReference type="NCBI Taxonomy" id="225359"/>
    <lineage>
        <taxon>Eukaryota</taxon>
        <taxon>Fungi</taxon>
        <taxon>Dikarya</taxon>
        <taxon>Ascomycota</taxon>
        <taxon>Pezizomycotina</taxon>
        <taxon>Leotiomycetes</taxon>
        <taxon>Erysiphales</taxon>
        <taxon>Erysiphaceae</taxon>
        <taxon>Erysiphe</taxon>
    </lineage>
</organism>
<comment type="caution">
    <text evidence="1">The sequence shown here is derived from an EMBL/GenBank/DDBJ whole genome shotgun (WGS) entry which is preliminary data.</text>
</comment>
<sequence length="178" mass="21003">MAILNVGQRRRSLQELQLPAIPHLKPLTMSALVAALEDRTCAEKNPLYDVQKPIQRKPVPPQETWPPNFRLNEPAKFDPKAPLTNKSINSRARKILKKRYQSKFTLDFNPPRGLTPRAYDFLWVDEEELDRKVLDDIVWVRQRYAQARKMEPSDQDIIWWYDAKDIDDEPSHQNFLKK</sequence>
<dbReference type="Proteomes" id="UP000237438">
    <property type="component" value="Unassembled WGS sequence"/>
</dbReference>
<protein>
    <submittedName>
        <fullName evidence="1">Uncharacterized protein</fullName>
    </submittedName>
</protein>
<proteinExistence type="predicted"/>
<reference evidence="1 2" key="1">
    <citation type="submission" date="2017-10" db="EMBL/GenBank/DDBJ databases">
        <title>Development of genomic resources for the powdery mildew, Erysiphe pulchra.</title>
        <authorList>
            <person name="Wadl P.A."/>
            <person name="Mack B.M."/>
            <person name="Moore G."/>
            <person name="Beltz S.B."/>
        </authorList>
    </citation>
    <scope>NUCLEOTIDE SEQUENCE [LARGE SCALE GENOMIC DNA]</scope>
    <source>
        <strain evidence="1">Cflorida</strain>
    </source>
</reference>
<accession>A0A2S4PX40</accession>
<evidence type="ECO:0000313" key="2">
    <source>
        <dbReference type="Proteomes" id="UP000237438"/>
    </source>
</evidence>
<gene>
    <name evidence="1" type="ORF">EPUL_003627</name>
</gene>
<keyword evidence="2" id="KW-1185">Reference proteome</keyword>
<evidence type="ECO:0000313" key="1">
    <source>
        <dbReference type="EMBL" id="POS86593.1"/>
    </source>
</evidence>
<dbReference type="OrthoDB" id="3588018at2759"/>
<dbReference type="AlphaFoldDB" id="A0A2S4PX40"/>